<feature type="compositionally biased region" description="Polar residues" evidence="1">
    <location>
        <begin position="75"/>
        <end position="104"/>
    </location>
</feature>
<feature type="compositionally biased region" description="Basic and acidic residues" evidence="1">
    <location>
        <begin position="228"/>
        <end position="243"/>
    </location>
</feature>
<feature type="compositionally biased region" description="Low complexity" evidence="1">
    <location>
        <begin position="211"/>
        <end position="221"/>
    </location>
</feature>
<dbReference type="GeneID" id="69018605"/>
<dbReference type="AlphaFoldDB" id="A0A8H4FP03"/>
<reference evidence="2" key="2">
    <citation type="submission" date="2020-03" db="EMBL/GenBank/DDBJ databases">
        <authorList>
            <person name="Fu F.-F."/>
            <person name="Chen J."/>
        </authorList>
    </citation>
    <scope>NUCLEOTIDE SEQUENCE</scope>
    <source>
        <strain evidence="2">Lc1</strain>
    </source>
</reference>
<proteinExistence type="predicted"/>
<accession>A0A8H4FP03</accession>
<feature type="compositionally biased region" description="Low complexity" evidence="1">
    <location>
        <begin position="296"/>
        <end position="306"/>
    </location>
</feature>
<reference evidence="2" key="1">
    <citation type="journal article" date="2020" name="Phytopathology">
        <title>Genome sequence and comparative analysis of Colletotrichum gloeosporioides isolated from Liriodendron leaves.</title>
        <authorList>
            <person name="Fu F.F."/>
            <person name="Hao Z."/>
            <person name="Wang P."/>
            <person name="Lu Y."/>
            <person name="Xue L.J."/>
            <person name="Wei G."/>
            <person name="Tian Y."/>
            <person name="Baishi H."/>
            <person name="Xu H."/>
            <person name="Shi J."/>
            <person name="Cheng T."/>
            <person name="Wang G."/>
            <person name="Yi Y."/>
            <person name="Chen J."/>
        </authorList>
    </citation>
    <scope>NUCLEOTIDE SEQUENCE</scope>
    <source>
        <strain evidence="2">Lc1</strain>
    </source>
</reference>
<keyword evidence="3" id="KW-1185">Reference proteome</keyword>
<comment type="caution">
    <text evidence="2">The sequence shown here is derived from an EMBL/GenBank/DDBJ whole genome shotgun (WGS) entry which is preliminary data.</text>
</comment>
<sequence length="641" mass="70483">MDATRPIDRCATAGCGSTVLTNGSKHCLKHNTLITRNVLGPGNSSSSFNSNQTPYLVNETQGISRNPRVTEHLNGGQSRNGLSGSHGGTSSVLDPKQTVRNTNFPPDLLHKHAITAKKSISRASVQRSHPSSVSPTVGSAARFQEHTRSRFMPPTSRSPDKFPPGKVVQNGGQSAKSTTANGQDQRKAPKTSSAADKVVPPARAASQNLRQTSQTSPQSTTNHGVNKPRPEASRQRSRSKELTKSLTPSTASPGRIDYRSLPIVRSGLQPPPTSIKTAPPFLQPTTSAAKRKRSSISDTASTSTSDSDSEDIDEDTTAALATKRETGPSPRSRDGTRRSTGAAAHGVVPNVHNFVPDPSGPSTFASDNPFVINRRGETIREPSEESEDAGINGLPTNARQNHSTGLMARRPNLAIQNQQAFSVSTERWRTRPPNSRKLTCEQRRVELCRTVDQHKFDTWIYTQPEAGTPPPEVFITPAPTRPNSASAGEEAHRPFYMRFDPRIHWSHDRSDEWFEQKMEEIKARGGRKANFGKAAYRMKQQRLAEERSEAGQAIARALAARRGKDPPKPPPNPPQPWSHRRPMDFGDVPVEELPSYVRRNEDWLRATEWMRKSRDLSLKAAALEAAGEPYEHLFKRNRNGQ</sequence>
<feature type="compositionally biased region" description="Polar residues" evidence="1">
    <location>
        <begin position="170"/>
        <end position="183"/>
    </location>
</feature>
<gene>
    <name evidence="2" type="ORF">GCG54_00011479</name>
</gene>
<feature type="region of interest" description="Disordered" evidence="1">
    <location>
        <begin position="559"/>
        <end position="585"/>
    </location>
</feature>
<organism evidence="2 3">
    <name type="scientific">Colletotrichum gloeosporioides</name>
    <name type="common">Anthracnose fungus</name>
    <name type="synonym">Glomerella cingulata</name>
    <dbReference type="NCBI Taxonomy" id="474922"/>
    <lineage>
        <taxon>Eukaryota</taxon>
        <taxon>Fungi</taxon>
        <taxon>Dikarya</taxon>
        <taxon>Ascomycota</taxon>
        <taxon>Pezizomycotina</taxon>
        <taxon>Sordariomycetes</taxon>
        <taxon>Hypocreomycetidae</taxon>
        <taxon>Glomerellales</taxon>
        <taxon>Glomerellaceae</taxon>
        <taxon>Colletotrichum</taxon>
        <taxon>Colletotrichum gloeosporioides species complex</taxon>
    </lineage>
</organism>
<feature type="region of interest" description="Disordered" evidence="1">
    <location>
        <begin position="67"/>
        <end position="369"/>
    </location>
</feature>
<dbReference type="EMBL" id="WVTB01000017">
    <property type="protein sequence ID" value="KAF3809283.1"/>
    <property type="molecule type" value="Genomic_DNA"/>
</dbReference>
<feature type="compositionally biased region" description="Basic and acidic residues" evidence="1">
    <location>
        <begin position="322"/>
        <end position="337"/>
    </location>
</feature>
<name>A0A8H4FP03_COLGL</name>
<feature type="compositionally biased region" description="Polar residues" evidence="1">
    <location>
        <begin position="121"/>
        <end position="137"/>
    </location>
</feature>
<dbReference type="Proteomes" id="UP000613401">
    <property type="component" value="Unassembled WGS sequence"/>
</dbReference>
<evidence type="ECO:0000313" key="3">
    <source>
        <dbReference type="Proteomes" id="UP000613401"/>
    </source>
</evidence>
<dbReference type="RefSeq" id="XP_045268442.1">
    <property type="nucleotide sequence ID" value="XM_045411384.1"/>
</dbReference>
<protein>
    <submittedName>
        <fullName evidence="2">Uncharacterized protein</fullName>
    </submittedName>
</protein>
<evidence type="ECO:0000256" key="1">
    <source>
        <dbReference type="SAM" id="MobiDB-lite"/>
    </source>
</evidence>
<feature type="compositionally biased region" description="Acidic residues" evidence="1">
    <location>
        <begin position="307"/>
        <end position="316"/>
    </location>
</feature>
<evidence type="ECO:0000313" key="2">
    <source>
        <dbReference type="EMBL" id="KAF3809283.1"/>
    </source>
</evidence>